<feature type="non-terminal residue" evidence="1">
    <location>
        <position position="1"/>
    </location>
</feature>
<dbReference type="AlphaFoldDB" id="V6TKZ7"/>
<reference evidence="1 2" key="2">
    <citation type="journal article" date="2013" name="Genome Biol. Evol.">
        <title>Genome sequencing of Giardia lamblia genotypes A2 and B isolates (DH and GS) and comparative analysis with the genomes of genotypes A1 and E (WB and Pig).</title>
        <authorList>
            <person name="Adam R.D."/>
            <person name="Dahlstrom E.W."/>
            <person name="Martens C.A."/>
            <person name="Bruno D.P."/>
            <person name="Barbian K.D."/>
            <person name="Ricklefs S.M."/>
            <person name="Hernandez M.M."/>
            <person name="Narla N.P."/>
            <person name="Patel R.B."/>
            <person name="Porcella S.F."/>
            <person name="Nash T.E."/>
        </authorList>
    </citation>
    <scope>NUCLEOTIDE SEQUENCE [LARGE SCALE GENOMIC DNA]</scope>
    <source>
        <strain evidence="1 2">DH</strain>
    </source>
</reference>
<gene>
    <name evidence="1" type="ORF">DHA2_152677</name>
</gene>
<protein>
    <submittedName>
        <fullName evidence="1">Uncharacterized protein</fullName>
    </submittedName>
</protein>
<proteinExistence type="predicted"/>
<comment type="caution">
    <text evidence="1">The sequence shown here is derived from an EMBL/GenBank/DDBJ whole genome shotgun (WGS) entry which is preliminary data.</text>
</comment>
<dbReference type="EMBL" id="AHGT01000024">
    <property type="protein sequence ID" value="ESU37630.1"/>
    <property type="molecule type" value="Genomic_DNA"/>
</dbReference>
<reference evidence="2" key="1">
    <citation type="submission" date="2012-02" db="EMBL/GenBank/DDBJ databases">
        <title>Genome sequencing of Giardia lamblia Genotypes A2 and B isolates (DH and GS) and comparative analysis with the genomes of Genotypes A1 and E (WB and Pig).</title>
        <authorList>
            <person name="Adam R."/>
            <person name="Dahlstrom E."/>
            <person name="Martens C."/>
            <person name="Bruno D."/>
            <person name="Barbian K."/>
            <person name="Porcella S.F."/>
            <person name="Nash T."/>
        </authorList>
    </citation>
    <scope>NUCLEOTIDE SEQUENCE</scope>
    <source>
        <strain evidence="2">DH</strain>
    </source>
</reference>
<name>V6TKZ7_GIAIN</name>
<dbReference type="VEuPathDB" id="GiardiaDB:DHA2_152677"/>
<organism evidence="1 2">
    <name type="scientific">Giardia intestinalis</name>
    <name type="common">Giardia lamblia</name>
    <dbReference type="NCBI Taxonomy" id="5741"/>
    <lineage>
        <taxon>Eukaryota</taxon>
        <taxon>Metamonada</taxon>
        <taxon>Diplomonadida</taxon>
        <taxon>Hexamitidae</taxon>
        <taxon>Giardiinae</taxon>
        <taxon>Giardia</taxon>
    </lineage>
</organism>
<sequence length="48" mass="5082">VRPEDDSSGYSFANITALMIAAMLDYPGICQVRLGQGACMVSPGKLPH</sequence>
<dbReference type="Proteomes" id="UP000018320">
    <property type="component" value="Unassembled WGS sequence"/>
</dbReference>
<evidence type="ECO:0000313" key="2">
    <source>
        <dbReference type="Proteomes" id="UP000018320"/>
    </source>
</evidence>
<evidence type="ECO:0000313" key="1">
    <source>
        <dbReference type="EMBL" id="ESU37630.1"/>
    </source>
</evidence>
<accession>V6TKZ7</accession>